<dbReference type="AlphaFoldDB" id="A0A2T4BNA3"/>
<dbReference type="GeneID" id="36604087"/>
<dbReference type="RefSeq" id="XP_024754059.1">
    <property type="nucleotide sequence ID" value="XM_024895969.1"/>
</dbReference>
<dbReference type="EMBL" id="KZ680207">
    <property type="protein sequence ID" value="PTB70739.1"/>
    <property type="molecule type" value="Genomic_DNA"/>
</dbReference>
<protein>
    <submittedName>
        <fullName evidence="2">Uncharacterized protein</fullName>
    </submittedName>
</protein>
<reference evidence="3" key="1">
    <citation type="submission" date="2016-07" db="EMBL/GenBank/DDBJ databases">
        <title>Multiple horizontal gene transfer events from other fungi enriched the ability of initially mycotrophic Trichoderma (Ascomycota) to feed on dead plant biomass.</title>
        <authorList>
            <consortium name="DOE Joint Genome Institute"/>
            <person name="Atanasova L."/>
            <person name="Chenthamara K."/>
            <person name="Zhang J."/>
            <person name="Grujic M."/>
            <person name="Henrissat B."/>
            <person name="Kuo A."/>
            <person name="Aerts A."/>
            <person name="Salamov A."/>
            <person name="Lipzen A."/>
            <person name="Labutti K."/>
            <person name="Barry K."/>
            <person name="Miao Y."/>
            <person name="Rahimi M.J."/>
            <person name="Shen Q."/>
            <person name="Grigoriev I.V."/>
            <person name="Kubicek C.P."/>
            <person name="Druzhinina I.S."/>
        </authorList>
    </citation>
    <scope>NUCLEOTIDE SEQUENCE [LARGE SCALE GENOMIC DNA]</scope>
    <source>
        <strain evidence="3">TUCIM 6016</strain>
    </source>
</reference>
<sequence length="194" mass="21110">MDCSAACPCLRVQNCMNEPIGRILHRATHPVPDKNGSKEGKHIRNGYPWPADGRASDTRRPEKREAAAAPAPHDARGQATGARPLFPNKPLFDSSDQCKAAFAQRGRDAWGPELCERLRANKGPGRIAALDKPSSESAHPAGLYPDSSSIMGGPDAWLAYEHVTYHLESGESWLGNRSPSHYPIIVPLACTIWP</sequence>
<feature type="region of interest" description="Disordered" evidence="1">
    <location>
        <begin position="27"/>
        <end position="85"/>
    </location>
</feature>
<dbReference type="Proteomes" id="UP000241546">
    <property type="component" value="Unassembled WGS sequence"/>
</dbReference>
<organism evidence="2 3">
    <name type="scientific">Trichoderma citrinoviride</name>
    <dbReference type="NCBI Taxonomy" id="58853"/>
    <lineage>
        <taxon>Eukaryota</taxon>
        <taxon>Fungi</taxon>
        <taxon>Dikarya</taxon>
        <taxon>Ascomycota</taxon>
        <taxon>Pezizomycotina</taxon>
        <taxon>Sordariomycetes</taxon>
        <taxon>Hypocreomycetidae</taxon>
        <taxon>Hypocreales</taxon>
        <taxon>Hypocreaceae</taxon>
        <taxon>Trichoderma</taxon>
    </lineage>
</organism>
<feature type="compositionally biased region" description="Basic and acidic residues" evidence="1">
    <location>
        <begin position="31"/>
        <end position="42"/>
    </location>
</feature>
<name>A0A2T4BNA3_9HYPO</name>
<evidence type="ECO:0000313" key="2">
    <source>
        <dbReference type="EMBL" id="PTB70739.1"/>
    </source>
</evidence>
<feature type="compositionally biased region" description="Basic and acidic residues" evidence="1">
    <location>
        <begin position="54"/>
        <end position="66"/>
    </location>
</feature>
<keyword evidence="3" id="KW-1185">Reference proteome</keyword>
<accession>A0A2T4BNA3</accession>
<evidence type="ECO:0000313" key="3">
    <source>
        <dbReference type="Proteomes" id="UP000241546"/>
    </source>
</evidence>
<gene>
    <name evidence="2" type="ORF">BBK36DRAFT_1175341</name>
</gene>
<proteinExistence type="predicted"/>
<evidence type="ECO:0000256" key="1">
    <source>
        <dbReference type="SAM" id="MobiDB-lite"/>
    </source>
</evidence>